<dbReference type="STRING" id="342108.amb0404"/>
<feature type="region of interest" description="Disordered" evidence="2">
    <location>
        <begin position="101"/>
        <end position="126"/>
    </location>
</feature>
<dbReference type="EMBL" id="AP007255">
    <property type="protein sequence ID" value="BAE49208.1"/>
    <property type="molecule type" value="Genomic_DNA"/>
</dbReference>
<feature type="domain" description="Transposase TnpC homeodomain" evidence="4">
    <location>
        <begin position="58"/>
        <end position="130"/>
    </location>
</feature>
<proteinExistence type="predicted"/>
<accession>Q2WAB7</accession>
<dbReference type="HOGENOM" id="CLU_873770_0_0_5"/>
<keyword evidence="6" id="KW-1185">Reference proteome</keyword>
<gene>
    <name evidence="5" type="ordered locus">amb0404</name>
</gene>
<evidence type="ECO:0000259" key="4">
    <source>
        <dbReference type="Pfam" id="PF13007"/>
    </source>
</evidence>
<sequence length="318" mass="35028">MRGWRWSESASDGRIDGMVPDALPTDIVALQAIIATQADALAAAQAGLMSKTLEVEKLRIELARLRRMQFGRSSEKISRAADQLELMLEDVESSAADVLAQAEEGASDGPAPKRNRARRPLPSHLPRTEVVHDSACTCPSCGGAMRKVGEDVTEILDYVPGRFQVIRHIRPAYSCRACEGTRCFHDDGSDGSIGDLADDLIVSRHDDADDGLSLGGIVEHRFLAAPDDRQPFTGHDQVRPDGDAGQKAVKIAQHHTVWRGLIRHQEFVERLHIRLQVMQLRHGFRLSSSRAAGRRSAGRNGRADAPAHRPARRADRRR</sequence>
<name>Q2WAB7_PARM1</name>
<dbReference type="InterPro" id="IPR024474">
    <property type="entry name" value="Znf_dom_IS66"/>
</dbReference>
<feature type="region of interest" description="Disordered" evidence="2">
    <location>
        <begin position="287"/>
        <end position="318"/>
    </location>
</feature>
<evidence type="ECO:0000256" key="2">
    <source>
        <dbReference type="SAM" id="MobiDB-lite"/>
    </source>
</evidence>
<feature type="compositionally biased region" description="Basic residues" evidence="2">
    <location>
        <begin position="309"/>
        <end position="318"/>
    </location>
</feature>
<dbReference type="Pfam" id="PF13005">
    <property type="entry name" value="zf-IS66"/>
    <property type="match status" value="1"/>
</dbReference>
<evidence type="ECO:0000313" key="5">
    <source>
        <dbReference type="EMBL" id="BAE49208.1"/>
    </source>
</evidence>
<feature type="coiled-coil region" evidence="1">
    <location>
        <begin position="48"/>
        <end position="101"/>
    </location>
</feature>
<feature type="domain" description="Transposase IS66 zinc-finger binding" evidence="3">
    <location>
        <begin position="136"/>
        <end position="179"/>
    </location>
</feature>
<dbReference type="InterPro" id="IPR024463">
    <property type="entry name" value="Transposase_TnpC_homeodom"/>
</dbReference>
<dbReference type="PANTHER" id="PTHR33678:SF1">
    <property type="entry name" value="BLL1576 PROTEIN"/>
    <property type="match status" value="1"/>
</dbReference>
<organism evidence="5 6">
    <name type="scientific">Paramagnetospirillum magneticum (strain ATCC 700264 / AMB-1)</name>
    <name type="common">Magnetospirillum magneticum</name>
    <dbReference type="NCBI Taxonomy" id="342108"/>
    <lineage>
        <taxon>Bacteria</taxon>
        <taxon>Pseudomonadati</taxon>
        <taxon>Pseudomonadota</taxon>
        <taxon>Alphaproteobacteria</taxon>
        <taxon>Rhodospirillales</taxon>
        <taxon>Magnetospirillaceae</taxon>
        <taxon>Paramagnetospirillum</taxon>
    </lineage>
</organism>
<evidence type="ECO:0000313" key="6">
    <source>
        <dbReference type="Proteomes" id="UP000007058"/>
    </source>
</evidence>
<dbReference type="Proteomes" id="UP000007058">
    <property type="component" value="Chromosome"/>
</dbReference>
<dbReference type="Pfam" id="PF13007">
    <property type="entry name" value="LZ_Tnp_IS66"/>
    <property type="match status" value="1"/>
</dbReference>
<keyword evidence="1" id="KW-0175">Coiled coil</keyword>
<evidence type="ECO:0000256" key="1">
    <source>
        <dbReference type="SAM" id="Coils"/>
    </source>
</evidence>
<reference evidence="5 6" key="1">
    <citation type="journal article" date="2005" name="DNA Res.">
        <title>Complete genome sequence of the facultative anaerobic magnetotactic bacterium Magnetospirillum sp. strain AMB-1.</title>
        <authorList>
            <person name="Matsunaga T."/>
            <person name="Okamura Y."/>
            <person name="Fukuda Y."/>
            <person name="Wahyudi A.T."/>
            <person name="Murase Y."/>
            <person name="Takeyama H."/>
        </authorList>
    </citation>
    <scope>NUCLEOTIDE SEQUENCE [LARGE SCALE GENOMIC DNA]</scope>
    <source>
        <strain evidence="6">ATCC 700264 / AMB-1</strain>
    </source>
</reference>
<dbReference type="AlphaFoldDB" id="Q2WAB7"/>
<dbReference type="PANTHER" id="PTHR33678">
    <property type="entry name" value="BLL1576 PROTEIN"/>
    <property type="match status" value="1"/>
</dbReference>
<evidence type="ECO:0000259" key="3">
    <source>
        <dbReference type="Pfam" id="PF13005"/>
    </source>
</evidence>
<dbReference type="InterPro" id="IPR052344">
    <property type="entry name" value="Transposase-related"/>
</dbReference>
<protein>
    <submittedName>
        <fullName evidence="5">Transposase and inactivated derivative</fullName>
    </submittedName>
</protein>
<dbReference type="KEGG" id="mag:amb0404"/>